<dbReference type="PROSITE" id="PS50006">
    <property type="entry name" value="FHA_DOMAIN"/>
    <property type="match status" value="1"/>
</dbReference>
<name>A0A3B0WYL5_9ZZZZ</name>
<dbReference type="InterPro" id="IPR017735">
    <property type="entry name" value="T6SS_FHA"/>
</dbReference>
<evidence type="ECO:0000313" key="3">
    <source>
        <dbReference type="EMBL" id="VAW57530.1"/>
    </source>
</evidence>
<organism evidence="3">
    <name type="scientific">hydrothermal vent metagenome</name>
    <dbReference type="NCBI Taxonomy" id="652676"/>
    <lineage>
        <taxon>unclassified sequences</taxon>
        <taxon>metagenomes</taxon>
        <taxon>ecological metagenomes</taxon>
    </lineage>
</organism>
<reference evidence="3" key="1">
    <citation type="submission" date="2018-06" db="EMBL/GenBank/DDBJ databases">
        <authorList>
            <person name="Zhirakovskaya E."/>
        </authorList>
    </citation>
    <scope>NUCLEOTIDE SEQUENCE</scope>
</reference>
<dbReference type="SMART" id="SM00240">
    <property type="entry name" value="FHA"/>
    <property type="match status" value="1"/>
</dbReference>
<dbReference type="EMBL" id="UOFF01000412">
    <property type="protein sequence ID" value="VAW57530.1"/>
    <property type="molecule type" value="Genomic_DNA"/>
</dbReference>
<accession>A0A3B0WYL5</accession>
<dbReference type="InterPro" id="IPR000253">
    <property type="entry name" value="FHA_dom"/>
</dbReference>
<dbReference type="Gene3D" id="2.60.200.20">
    <property type="match status" value="1"/>
</dbReference>
<dbReference type="CDD" id="cd00060">
    <property type="entry name" value="FHA"/>
    <property type="match status" value="1"/>
</dbReference>
<feature type="domain" description="FHA" evidence="2">
    <location>
        <begin position="28"/>
        <end position="78"/>
    </location>
</feature>
<dbReference type="Pfam" id="PF20232">
    <property type="entry name" value="T6SS_FHA_C"/>
    <property type="match status" value="1"/>
</dbReference>
<protein>
    <submittedName>
        <fullName evidence="3">Uncharacterized protein ImpI/VasC</fullName>
    </submittedName>
</protein>
<dbReference type="InterPro" id="IPR046883">
    <property type="entry name" value="T6SS_FHA_C"/>
</dbReference>
<evidence type="ECO:0000256" key="1">
    <source>
        <dbReference type="SAM" id="MobiDB-lite"/>
    </source>
</evidence>
<sequence>MPLTLHVKSYNNNIPENDLRITVNKTHCTIGRSSSNDLALPDAERIISHLHATINYENDDYYLTDNSTNGVFINNAEVPIGQGNKNILKNEDTLTIGKYICTISINVQDEALLSEPLLSDAQWQPPIHGNNIDKKPSLISDIQPESNVVHSSLTDNTPIQQSVHQAELQPVTQQESSVEQAYFKPPNAISDATPNTIDEDWDELTGLVQRPALNKPKIIPDPVANDITPISEPLLVNTTSNHLNVQDHTDPIKPKLIPDINVDKSKPVTTKAIKPKTINKPPSHDKTSKTTPQSKTIAHQPDSHDQSSSQQLMDAFLSGAGLPQLNITPDSRMDIMHSTGQMLREATLGFKKILLTRNSLKGEFRLGMTTFQLTENNPIKLSIDVDDALTKLLLPTAKGYLPPVESFQEASDDIQAHQMALLSGLRAALGSLIALFDPEAFENDLKNTSAIENLIPSVKKARYWEQFKTCYKDAAADAENDFLHFLGKEFTIAYEQQIKIIKTSRQNKH</sequence>
<dbReference type="SUPFAM" id="SSF49879">
    <property type="entry name" value="SMAD/FHA domain"/>
    <property type="match status" value="1"/>
</dbReference>
<dbReference type="Pfam" id="PF00498">
    <property type="entry name" value="FHA"/>
    <property type="match status" value="1"/>
</dbReference>
<proteinExistence type="predicted"/>
<dbReference type="NCBIfam" id="TIGR03354">
    <property type="entry name" value="VI_FHA"/>
    <property type="match status" value="1"/>
</dbReference>
<dbReference type="InterPro" id="IPR008984">
    <property type="entry name" value="SMAD_FHA_dom_sf"/>
</dbReference>
<evidence type="ECO:0000259" key="2">
    <source>
        <dbReference type="PROSITE" id="PS50006"/>
    </source>
</evidence>
<gene>
    <name evidence="3" type="ORF">MNBD_GAMMA07-2337</name>
</gene>
<dbReference type="AlphaFoldDB" id="A0A3B0WYL5"/>
<feature type="region of interest" description="Disordered" evidence="1">
    <location>
        <begin position="246"/>
        <end position="309"/>
    </location>
</feature>